<feature type="compositionally biased region" description="Pro residues" evidence="1">
    <location>
        <begin position="19"/>
        <end position="28"/>
    </location>
</feature>
<dbReference type="Proteomes" id="UP000604046">
    <property type="component" value="Unassembled WGS sequence"/>
</dbReference>
<accession>A0A812S942</accession>
<feature type="region of interest" description="Disordered" evidence="1">
    <location>
        <begin position="290"/>
        <end position="311"/>
    </location>
</feature>
<gene>
    <name evidence="2" type="ORF">SNAT2548_LOCUS26490</name>
</gene>
<dbReference type="EMBL" id="CAJNDS010002434">
    <property type="protein sequence ID" value="CAE7471794.1"/>
    <property type="molecule type" value="Genomic_DNA"/>
</dbReference>
<name>A0A812S942_9DINO</name>
<protein>
    <submittedName>
        <fullName evidence="2">Uncharacterized protein</fullName>
    </submittedName>
</protein>
<evidence type="ECO:0000313" key="2">
    <source>
        <dbReference type="EMBL" id="CAE7471794.1"/>
    </source>
</evidence>
<dbReference type="OrthoDB" id="440987at2759"/>
<feature type="region of interest" description="Disordered" evidence="1">
    <location>
        <begin position="1"/>
        <end position="145"/>
    </location>
</feature>
<evidence type="ECO:0000256" key="1">
    <source>
        <dbReference type="SAM" id="MobiDB-lite"/>
    </source>
</evidence>
<evidence type="ECO:0000313" key="3">
    <source>
        <dbReference type="Proteomes" id="UP000604046"/>
    </source>
</evidence>
<comment type="caution">
    <text evidence="2">The sequence shown here is derived from an EMBL/GenBank/DDBJ whole genome shotgun (WGS) entry which is preliminary data.</text>
</comment>
<dbReference type="AlphaFoldDB" id="A0A812S942"/>
<feature type="compositionally biased region" description="Polar residues" evidence="1">
    <location>
        <begin position="108"/>
        <end position="119"/>
    </location>
</feature>
<feature type="compositionally biased region" description="Low complexity" evidence="1">
    <location>
        <begin position="9"/>
        <end position="18"/>
    </location>
</feature>
<organism evidence="2 3">
    <name type="scientific">Symbiodinium natans</name>
    <dbReference type="NCBI Taxonomy" id="878477"/>
    <lineage>
        <taxon>Eukaryota</taxon>
        <taxon>Sar</taxon>
        <taxon>Alveolata</taxon>
        <taxon>Dinophyceae</taxon>
        <taxon>Suessiales</taxon>
        <taxon>Symbiodiniaceae</taxon>
        <taxon>Symbiodinium</taxon>
    </lineage>
</organism>
<feature type="compositionally biased region" description="Basic and acidic residues" evidence="1">
    <location>
        <begin position="120"/>
        <end position="132"/>
    </location>
</feature>
<proteinExistence type="predicted"/>
<feature type="compositionally biased region" description="Basic and acidic residues" evidence="1">
    <location>
        <begin position="290"/>
        <end position="300"/>
    </location>
</feature>
<reference evidence="2" key="1">
    <citation type="submission" date="2021-02" db="EMBL/GenBank/DDBJ databases">
        <authorList>
            <person name="Dougan E. K."/>
            <person name="Rhodes N."/>
            <person name="Thang M."/>
            <person name="Chan C."/>
        </authorList>
    </citation>
    <scope>NUCLEOTIDE SEQUENCE</scope>
</reference>
<keyword evidence="3" id="KW-1185">Reference proteome</keyword>
<sequence>MEKERRAAAADAAAAAAKVPPPPLPLPPNLTVAQLPKLLRPTGKRFQAARGHDAEPDGTRVTTEVTEPPAAADEAAGSSSHGLAATVGELSGQNRSGSDSCPRHSPSHCPQASENSGSDLKQESETQCDRELPPSPSHPTHGDSHIAASLVPQQAPPEVCLLSEPAPDAPEISDDPSIQAKPDIQLAEAVSQILSDVGALSTECKRLFKDTCASGDCEAGELVDAEQLHKLTQMLIDRFGCTSPATLDRIGHVYVAATSGRLEQGLPELEFRGYVAAVLTQILQDLERRSVTTSEEEKASEATGAEESDSFSMVESLQGWLAQLTSSFA</sequence>